<evidence type="ECO:0000256" key="1">
    <source>
        <dbReference type="ARBA" id="ARBA00000077"/>
    </source>
</evidence>
<proteinExistence type="inferred from homology"/>
<gene>
    <name evidence="10" type="primary">rnhA</name>
    <name evidence="13" type="ORF">P7079_00170</name>
</gene>
<keyword evidence="7 10" id="KW-0255">Endonuclease</keyword>
<comment type="subcellular location">
    <subcellularLocation>
        <location evidence="10">Cytoplasm</location>
    </subcellularLocation>
</comment>
<evidence type="ECO:0000256" key="11">
    <source>
        <dbReference type="SAM" id="MobiDB-lite"/>
    </source>
</evidence>
<keyword evidence="9 10" id="KW-0460">Magnesium</keyword>
<comment type="subunit">
    <text evidence="3 10">Monomer.</text>
</comment>
<feature type="binding site" evidence="10">
    <location>
        <position position="144"/>
    </location>
    <ligand>
        <name>Mg(2+)</name>
        <dbReference type="ChEBI" id="CHEBI:18420"/>
        <label>1</label>
    </ligand>
</feature>
<dbReference type="PANTHER" id="PTHR10642:SF26">
    <property type="entry name" value="RIBONUCLEASE H1"/>
    <property type="match status" value="1"/>
</dbReference>
<accession>A0ABY8G0T0</accession>
<dbReference type="InterPro" id="IPR022892">
    <property type="entry name" value="RNaseHI"/>
</dbReference>
<sequence>MTSGFDIDEFLFGTPSRKNDAEVPTNVPSDAPNSGVDEVRITDSSDSEATAPNAVVGDTVTPMKTGRSDAPVGRPKTGFDLVIATDGSCSGNPGPGGWAYVEQLTGQWASGGAHATTNNIMELTALVAALEFAGPDRDLLLRIDSQYVINSVTKWAKGWRKRGWKKADGKPVANRELIERALELYEGRSGKTEVEWVRGHAGDAGNELVDSLAVEQTQIHSH</sequence>
<evidence type="ECO:0000256" key="2">
    <source>
        <dbReference type="ARBA" id="ARBA00005300"/>
    </source>
</evidence>
<evidence type="ECO:0000256" key="6">
    <source>
        <dbReference type="ARBA" id="ARBA00022723"/>
    </source>
</evidence>
<organism evidence="13 14">
    <name type="scientific">Arcanobacterium canis</name>
    <dbReference type="NCBI Taxonomy" id="999183"/>
    <lineage>
        <taxon>Bacteria</taxon>
        <taxon>Bacillati</taxon>
        <taxon>Actinomycetota</taxon>
        <taxon>Actinomycetes</taxon>
        <taxon>Actinomycetales</taxon>
        <taxon>Actinomycetaceae</taxon>
        <taxon>Arcanobacterium</taxon>
    </lineage>
</organism>
<evidence type="ECO:0000256" key="4">
    <source>
        <dbReference type="ARBA" id="ARBA00012180"/>
    </source>
</evidence>
<dbReference type="EC" id="3.1.26.4" evidence="4 10"/>
<dbReference type="CDD" id="cd09278">
    <property type="entry name" value="RNase_HI_prokaryote_like"/>
    <property type="match status" value="1"/>
</dbReference>
<reference evidence="13 14" key="1">
    <citation type="submission" date="2023-03" db="EMBL/GenBank/DDBJ databases">
        <title>Complete genome of Arcanobacterium canis strain DSM 25104 isolated in 2010 from a canine otitis externa in Germany.</title>
        <authorList>
            <person name="Borowiak M."/>
            <person name="Kreitlow A."/>
            <person name="Malorny B."/>
            <person name="Laemmler C."/>
            <person name="Prenger-Berninghoff E."/>
            <person name="Ploetz M."/>
            <person name="Abdulmawjood A."/>
        </authorList>
    </citation>
    <scope>NUCLEOTIDE SEQUENCE [LARGE SCALE GENOMIC DNA]</scope>
    <source>
        <strain evidence="13 14">DSM 25104</strain>
    </source>
</reference>
<comment type="cofactor">
    <cofactor evidence="10">
        <name>Mg(2+)</name>
        <dbReference type="ChEBI" id="CHEBI:18420"/>
    </cofactor>
    <text evidence="10">Binds 1 Mg(2+) ion per subunit. May bind a second metal ion at a regulatory site, or after substrate binding.</text>
</comment>
<feature type="binding site" evidence="10">
    <location>
        <position position="210"/>
    </location>
    <ligand>
        <name>Mg(2+)</name>
        <dbReference type="ChEBI" id="CHEBI:18420"/>
        <label>2</label>
    </ligand>
</feature>
<dbReference type="EMBL" id="CP121208">
    <property type="protein sequence ID" value="WFM83430.1"/>
    <property type="molecule type" value="Genomic_DNA"/>
</dbReference>
<evidence type="ECO:0000256" key="5">
    <source>
        <dbReference type="ARBA" id="ARBA00022722"/>
    </source>
</evidence>
<evidence type="ECO:0000259" key="12">
    <source>
        <dbReference type="PROSITE" id="PS50879"/>
    </source>
</evidence>
<name>A0ABY8G0T0_9ACTO</name>
<evidence type="ECO:0000256" key="9">
    <source>
        <dbReference type="ARBA" id="ARBA00022842"/>
    </source>
</evidence>
<dbReference type="Proteomes" id="UP001215216">
    <property type="component" value="Chromosome"/>
</dbReference>
<comment type="function">
    <text evidence="10">Endonuclease that specifically degrades the RNA of RNA-DNA hybrids.</text>
</comment>
<evidence type="ECO:0000256" key="8">
    <source>
        <dbReference type="ARBA" id="ARBA00022801"/>
    </source>
</evidence>
<feature type="binding site" evidence="10">
    <location>
        <position position="86"/>
    </location>
    <ligand>
        <name>Mg(2+)</name>
        <dbReference type="ChEBI" id="CHEBI:18420"/>
        <label>1</label>
    </ligand>
</feature>
<evidence type="ECO:0000313" key="14">
    <source>
        <dbReference type="Proteomes" id="UP001215216"/>
    </source>
</evidence>
<keyword evidence="10" id="KW-0963">Cytoplasm</keyword>
<evidence type="ECO:0000256" key="10">
    <source>
        <dbReference type="HAMAP-Rule" id="MF_00042"/>
    </source>
</evidence>
<dbReference type="InterPro" id="IPR036397">
    <property type="entry name" value="RNaseH_sf"/>
</dbReference>
<keyword evidence="14" id="KW-1185">Reference proteome</keyword>
<feature type="domain" description="RNase H type-1" evidence="12">
    <location>
        <begin position="77"/>
        <end position="218"/>
    </location>
</feature>
<evidence type="ECO:0000313" key="13">
    <source>
        <dbReference type="EMBL" id="WFM83430.1"/>
    </source>
</evidence>
<keyword evidence="8 10" id="KW-0378">Hydrolase</keyword>
<dbReference type="RefSeq" id="WP_278012825.1">
    <property type="nucleotide sequence ID" value="NZ_CP121208.1"/>
</dbReference>
<dbReference type="PROSITE" id="PS50879">
    <property type="entry name" value="RNASE_H_1"/>
    <property type="match status" value="1"/>
</dbReference>
<evidence type="ECO:0000256" key="3">
    <source>
        <dbReference type="ARBA" id="ARBA00011245"/>
    </source>
</evidence>
<protein>
    <recommendedName>
        <fullName evidence="4 10">Ribonuclease H</fullName>
        <shortName evidence="10">RNase H</shortName>
        <ecNumber evidence="4 10">3.1.26.4</ecNumber>
    </recommendedName>
</protein>
<comment type="catalytic activity">
    <reaction evidence="1 10">
        <text>Endonucleolytic cleavage to 5'-phosphomonoester.</text>
        <dbReference type="EC" id="3.1.26.4"/>
    </reaction>
</comment>
<feature type="binding site" evidence="10">
    <location>
        <position position="86"/>
    </location>
    <ligand>
        <name>Mg(2+)</name>
        <dbReference type="ChEBI" id="CHEBI:18420"/>
        <label>2</label>
    </ligand>
</feature>
<keyword evidence="5 10" id="KW-0540">Nuclease</keyword>
<comment type="similarity">
    <text evidence="2 10">Belongs to the RNase H family.</text>
</comment>
<feature type="binding site" evidence="10">
    <location>
        <position position="122"/>
    </location>
    <ligand>
        <name>Mg(2+)</name>
        <dbReference type="ChEBI" id="CHEBI:18420"/>
        <label>1</label>
    </ligand>
</feature>
<dbReference type="Pfam" id="PF00075">
    <property type="entry name" value="RNase_H"/>
    <property type="match status" value="1"/>
</dbReference>
<dbReference type="HAMAP" id="MF_00042">
    <property type="entry name" value="RNase_H"/>
    <property type="match status" value="1"/>
</dbReference>
<dbReference type="InterPro" id="IPR050092">
    <property type="entry name" value="RNase_H"/>
</dbReference>
<keyword evidence="6 10" id="KW-0479">Metal-binding</keyword>
<dbReference type="InterPro" id="IPR002156">
    <property type="entry name" value="RNaseH_domain"/>
</dbReference>
<dbReference type="InterPro" id="IPR012337">
    <property type="entry name" value="RNaseH-like_sf"/>
</dbReference>
<feature type="region of interest" description="Disordered" evidence="11">
    <location>
        <begin position="1"/>
        <end position="74"/>
    </location>
</feature>
<dbReference type="PANTHER" id="PTHR10642">
    <property type="entry name" value="RIBONUCLEASE H1"/>
    <property type="match status" value="1"/>
</dbReference>
<dbReference type="SUPFAM" id="SSF53098">
    <property type="entry name" value="Ribonuclease H-like"/>
    <property type="match status" value="1"/>
</dbReference>
<evidence type="ECO:0000256" key="7">
    <source>
        <dbReference type="ARBA" id="ARBA00022759"/>
    </source>
</evidence>
<dbReference type="GO" id="GO:0004523">
    <property type="term" value="F:RNA-DNA hybrid ribonuclease activity"/>
    <property type="evidence" value="ECO:0007669"/>
    <property type="project" value="UniProtKB-EC"/>
</dbReference>
<dbReference type="Gene3D" id="3.30.420.10">
    <property type="entry name" value="Ribonuclease H-like superfamily/Ribonuclease H"/>
    <property type="match status" value="1"/>
</dbReference>